<evidence type="ECO:0000256" key="1">
    <source>
        <dbReference type="ARBA" id="ARBA00004123"/>
    </source>
</evidence>
<evidence type="ECO:0000256" key="2">
    <source>
        <dbReference type="ARBA" id="ARBA00022574"/>
    </source>
</evidence>
<dbReference type="EMBL" id="JABXXO010000009">
    <property type="protein sequence ID" value="KAF7770370.1"/>
    <property type="molecule type" value="Genomic_DNA"/>
</dbReference>
<dbReference type="GO" id="GO:0043527">
    <property type="term" value="C:tRNA methyltransferase complex"/>
    <property type="evidence" value="ECO:0007669"/>
    <property type="project" value="TreeGrafter"/>
</dbReference>
<organism evidence="8 9">
    <name type="scientific">Agaricus bisporus var. burnettii</name>
    <dbReference type="NCBI Taxonomy" id="192524"/>
    <lineage>
        <taxon>Eukaryota</taxon>
        <taxon>Fungi</taxon>
        <taxon>Dikarya</taxon>
        <taxon>Basidiomycota</taxon>
        <taxon>Agaricomycotina</taxon>
        <taxon>Agaricomycetes</taxon>
        <taxon>Agaricomycetidae</taxon>
        <taxon>Agaricales</taxon>
        <taxon>Agaricineae</taxon>
        <taxon>Agaricaceae</taxon>
        <taxon>Agaricus</taxon>
    </lineage>
</organism>
<feature type="compositionally biased region" description="Basic residues" evidence="7">
    <location>
        <begin position="487"/>
        <end position="498"/>
    </location>
</feature>
<sequence length="567" mass="62310">MAPAPYSRVFVGIEKLVAVSGSRVYILSSTTGDVIASHPNASSKEETCKQGPIVAAAVNEAFTYLLTVGETKMMQLWKLPQLDLINERELPKRPTGLAFTSNNQTILVSDKFGDVFSYSLEFTPPTTKPIPDEFSSHENPSDGKLVLGHASPLTAFLLSQDEKYIITADRDEHIRVSRYPQGYNIEMYCLGHCKYVSAIHLPTFSPDILISGGGDPDLKIWNWMAGECIGEVRIWESVEPFIAVKNTKGKRAEDGEGGEGSVTNKRKGKGKKSRRRRSKKSATIEAENVAEVEGVEEGDGRDDDEVNEQEGETVPDITEEKVLVVNKIASLQSKRKDFLLFSAVGATALFAFRYPKGSVENFDFGHPIIDFMVGQGGSIWVSLDTSLSTPGREGSKDDRLVRVVQIDENSKLSEVSHSQQNQGLLKSLNETCSNSDSPDKSLDFYADLKGMPKWSEPSSQTSADKEQDTKESSPSDTTTSTPTSKKTLAKRKELRMKNKLNVLAKMQSKTESEDNNTPMVPVSAAEKERSGTVRPLADVEGAELEEDERETKRAKSGVPNGDAEMHS</sequence>
<dbReference type="SMART" id="SM00320">
    <property type="entry name" value="WD40"/>
    <property type="match status" value="3"/>
</dbReference>
<proteinExistence type="inferred from homology"/>
<accession>A0A8H7C8C8</accession>
<dbReference type="UniPathway" id="UPA00989"/>
<evidence type="ECO:0000313" key="9">
    <source>
        <dbReference type="Proteomes" id="UP000629468"/>
    </source>
</evidence>
<feature type="compositionally biased region" description="Basic and acidic residues" evidence="7">
    <location>
        <begin position="463"/>
        <end position="473"/>
    </location>
</feature>
<evidence type="ECO:0000256" key="4">
    <source>
        <dbReference type="ARBA" id="ARBA00022737"/>
    </source>
</evidence>
<evidence type="ECO:0000313" key="8">
    <source>
        <dbReference type="EMBL" id="KAF7770370.1"/>
    </source>
</evidence>
<feature type="compositionally biased region" description="Acidic residues" evidence="7">
    <location>
        <begin position="288"/>
        <end position="313"/>
    </location>
</feature>
<evidence type="ECO:0000256" key="3">
    <source>
        <dbReference type="ARBA" id="ARBA00022694"/>
    </source>
</evidence>
<dbReference type="GO" id="GO:0106004">
    <property type="term" value="P:tRNA (guanine-N7)-methylation"/>
    <property type="evidence" value="ECO:0007669"/>
    <property type="project" value="UniProtKB-UniRule"/>
</dbReference>
<keyword evidence="3 6" id="KW-0819">tRNA processing</keyword>
<keyword evidence="2 6" id="KW-0853">WD repeat</keyword>
<comment type="similarity">
    <text evidence="6">Belongs to the WD repeat TRM82 family.</text>
</comment>
<keyword evidence="5 6" id="KW-0539">Nucleus</keyword>
<dbReference type="PANTHER" id="PTHR16288:SF0">
    <property type="entry name" value="TRNA (GUANINE-N(7)-)-METHYLTRANSFERASE NON-CATALYTIC SUBUNIT WDR4"/>
    <property type="match status" value="1"/>
</dbReference>
<evidence type="ECO:0008006" key="10">
    <source>
        <dbReference type="Google" id="ProtNLM"/>
    </source>
</evidence>
<dbReference type="HAMAP" id="MF_03056">
    <property type="entry name" value="TRM82"/>
    <property type="match status" value="1"/>
</dbReference>
<feature type="compositionally biased region" description="Basic residues" evidence="7">
    <location>
        <begin position="264"/>
        <end position="280"/>
    </location>
</feature>
<dbReference type="InterPro" id="IPR015943">
    <property type="entry name" value="WD40/YVTN_repeat-like_dom_sf"/>
</dbReference>
<dbReference type="SUPFAM" id="SSF50978">
    <property type="entry name" value="WD40 repeat-like"/>
    <property type="match status" value="1"/>
</dbReference>
<feature type="region of interest" description="Disordered" evidence="7">
    <location>
        <begin position="450"/>
        <end position="567"/>
    </location>
</feature>
<comment type="pathway">
    <text evidence="6">tRNA modification; N(7)-methylguanine-tRNA biosynthesis.</text>
</comment>
<evidence type="ECO:0000256" key="5">
    <source>
        <dbReference type="ARBA" id="ARBA00023242"/>
    </source>
</evidence>
<dbReference type="Gene3D" id="2.130.10.10">
    <property type="entry name" value="YVTN repeat-like/Quinoprotein amine dehydrogenase"/>
    <property type="match status" value="1"/>
</dbReference>
<dbReference type="GO" id="GO:0005829">
    <property type="term" value="C:cytosol"/>
    <property type="evidence" value="ECO:0007669"/>
    <property type="project" value="TreeGrafter"/>
</dbReference>
<comment type="function">
    <text evidence="6">Required for the formation of N(7)-methylguanine at position 46 (m7G46) in tRNA. In the complex, it is required to stabilize and induce conformational changes of the catalytic subunit.</text>
</comment>
<keyword evidence="4 6" id="KW-0677">Repeat</keyword>
<comment type="caution">
    <text evidence="8">The sequence shown here is derived from an EMBL/GenBank/DDBJ whole genome shotgun (WGS) entry which is preliminary data.</text>
</comment>
<dbReference type="AlphaFoldDB" id="A0A8H7C8C8"/>
<name>A0A8H7C8C8_AGABI</name>
<reference evidence="8 9" key="1">
    <citation type="journal article" name="Sci. Rep.">
        <title>Telomere-to-telomere assembled and centromere annotated genomes of the two main subspecies of the button mushroom Agaricus bisporus reveal especially polymorphic chromosome ends.</title>
        <authorList>
            <person name="Sonnenberg A.S.M."/>
            <person name="Sedaghat-Telgerd N."/>
            <person name="Lavrijssen B."/>
            <person name="Ohm R.A."/>
            <person name="Hendrickx P.M."/>
            <person name="Scholtmeijer K."/>
            <person name="Baars J.J.P."/>
            <person name="van Peer A."/>
        </authorList>
    </citation>
    <scope>NUCLEOTIDE SEQUENCE [LARGE SCALE GENOMIC DNA]</scope>
    <source>
        <strain evidence="8 9">H119_p4</strain>
    </source>
</reference>
<feature type="region of interest" description="Disordered" evidence="7">
    <location>
        <begin position="248"/>
        <end position="315"/>
    </location>
</feature>
<protein>
    <recommendedName>
        <fullName evidence="10">Transfer RNA methyltransferase 82</fullName>
    </recommendedName>
</protein>
<evidence type="ECO:0000256" key="7">
    <source>
        <dbReference type="SAM" id="MobiDB-lite"/>
    </source>
</evidence>
<dbReference type="InterPro" id="IPR028884">
    <property type="entry name" value="Trm82"/>
</dbReference>
<feature type="compositionally biased region" description="Low complexity" evidence="7">
    <location>
        <begin position="474"/>
        <end position="486"/>
    </location>
</feature>
<evidence type="ECO:0000256" key="6">
    <source>
        <dbReference type="HAMAP-Rule" id="MF_03056"/>
    </source>
</evidence>
<comment type="subcellular location">
    <subcellularLocation>
        <location evidence="1 6">Nucleus</location>
    </subcellularLocation>
</comment>
<dbReference type="InterPro" id="IPR036322">
    <property type="entry name" value="WD40_repeat_dom_sf"/>
</dbReference>
<dbReference type="Proteomes" id="UP000629468">
    <property type="component" value="Unassembled WGS sequence"/>
</dbReference>
<dbReference type="InterPro" id="IPR001680">
    <property type="entry name" value="WD40_rpt"/>
</dbReference>
<dbReference type="PANTHER" id="PTHR16288">
    <property type="entry name" value="WD40 REPEAT PROTEIN 4"/>
    <property type="match status" value="1"/>
</dbReference>
<gene>
    <name evidence="8" type="ORF">Agabi119p4_6344</name>
</gene>
<dbReference type="GO" id="GO:0005634">
    <property type="term" value="C:nucleus"/>
    <property type="evidence" value="ECO:0007669"/>
    <property type="project" value="UniProtKB-SubCell"/>
</dbReference>